<dbReference type="Proteomes" id="UP001500840">
    <property type="component" value="Unassembled WGS sequence"/>
</dbReference>
<comment type="caution">
    <text evidence="1">The sequence shown here is derived from an EMBL/GenBank/DDBJ whole genome shotgun (WGS) entry which is preliminary data.</text>
</comment>
<name>A0ABP8MST2_9BACT</name>
<protein>
    <submittedName>
        <fullName evidence="1">Uncharacterized protein</fullName>
    </submittedName>
</protein>
<dbReference type="RefSeq" id="WP_345322688.1">
    <property type="nucleotide sequence ID" value="NZ_BAABGA010000035.1"/>
</dbReference>
<proteinExistence type="predicted"/>
<evidence type="ECO:0000313" key="2">
    <source>
        <dbReference type="Proteomes" id="UP001500840"/>
    </source>
</evidence>
<dbReference type="EMBL" id="BAABGA010000035">
    <property type="protein sequence ID" value="GAA4454256.1"/>
    <property type="molecule type" value="Genomic_DNA"/>
</dbReference>
<organism evidence="1 2">
    <name type="scientific">Novipirellula rosea</name>
    <dbReference type="NCBI Taxonomy" id="1031540"/>
    <lineage>
        <taxon>Bacteria</taxon>
        <taxon>Pseudomonadati</taxon>
        <taxon>Planctomycetota</taxon>
        <taxon>Planctomycetia</taxon>
        <taxon>Pirellulales</taxon>
        <taxon>Pirellulaceae</taxon>
        <taxon>Novipirellula</taxon>
    </lineage>
</organism>
<accession>A0ABP8MST2</accession>
<sequence>MVRLMWLAEMQGGDRESVLRDLPLTLAVRRLYDSDPERISYLMRTSRKVFVMSIGLPASASTVRFEPSQSSRTEPEEVTL</sequence>
<reference evidence="2" key="1">
    <citation type="journal article" date="2019" name="Int. J. Syst. Evol. Microbiol.">
        <title>The Global Catalogue of Microorganisms (GCM) 10K type strain sequencing project: providing services to taxonomists for standard genome sequencing and annotation.</title>
        <authorList>
            <consortium name="The Broad Institute Genomics Platform"/>
            <consortium name="The Broad Institute Genome Sequencing Center for Infectious Disease"/>
            <person name="Wu L."/>
            <person name="Ma J."/>
        </authorList>
    </citation>
    <scope>NUCLEOTIDE SEQUENCE [LARGE SCALE GENOMIC DNA]</scope>
    <source>
        <strain evidence="2">JCM 17759</strain>
    </source>
</reference>
<gene>
    <name evidence="1" type="ORF">GCM10023156_26410</name>
</gene>
<keyword evidence="2" id="KW-1185">Reference proteome</keyword>
<evidence type="ECO:0000313" key="1">
    <source>
        <dbReference type="EMBL" id="GAA4454256.1"/>
    </source>
</evidence>